<reference evidence="2 3" key="1">
    <citation type="submission" date="2014-03" db="EMBL/GenBank/DDBJ databases">
        <title>Genomics of Bifidobacteria.</title>
        <authorList>
            <person name="Ventura M."/>
            <person name="Milani C."/>
            <person name="Lugli G.A."/>
        </authorList>
    </citation>
    <scope>NUCLEOTIDE SEQUENCE [LARGE SCALE GENOMIC DNA]</scope>
    <source>
        <strain evidence="2 3">LMG 11341</strain>
    </source>
</reference>
<name>A0A087BD61_9BIFI</name>
<sequence length="353" mass="39102">MEVTLLKENDYAETMANTVKPALKACLTEGRFDPSPAERGVGIRPLGGTLHYLAYDAAKFDAENNQGASAGFRGCIVLSHGFTEFAEKYDEMVWYFLLAGYSVCAIDHRGHGASARDTDDRCNVWIDDWRRYAADLAGFAETVGQEYANGQPLYLYCHSMGGGISAAVLEQHPALFDKAVLSSPMIAPQTGMPLWLARPLVGALCGLGLGRRPVFGKKDFDPSAPLDLDENPGASEPRERYFHRLRCNNVAYQTYKPAFQWVRQALKLSRAILAPNACGSIETPILLFQSGRDVWVLNEPQDRFVERVRAGGSPIEKVRYDDSLHEIFSMPNAILGPYVERILDFFDTPAPSL</sequence>
<gene>
    <name evidence="2" type="ORF">BMERY_0442</name>
</gene>
<dbReference type="EMBL" id="JGZC01000010">
    <property type="protein sequence ID" value="KFI68961.1"/>
    <property type="molecule type" value="Genomic_DNA"/>
</dbReference>
<dbReference type="eggNOG" id="COG2267">
    <property type="taxonomic scope" value="Bacteria"/>
</dbReference>
<evidence type="ECO:0000313" key="3">
    <source>
        <dbReference type="Proteomes" id="UP000029060"/>
    </source>
</evidence>
<proteinExistence type="predicted"/>
<feature type="domain" description="Serine aminopeptidase S33" evidence="1">
    <location>
        <begin position="73"/>
        <end position="328"/>
    </location>
</feature>
<dbReference type="GO" id="GO:0004622">
    <property type="term" value="F:phosphatidylcholine lysophospholipase activity"/>
    <property type="evidence" value="ECO:0007669"/>
    <property type="project" value="UniProtKB-EC"/>
</dbReference>
<dbReference type="InterPro" id="IPR051044">
    <property type="entry name" value="MAG_DAG_Lipase"/>
</dbReference>
<dbReference type="InterPro" id="IPR029058">
    <property type="entry name" value="AB_hydrolase_fold"/>
</dbReference>
<dbReference type="AlphaFoldDB" id="A0A087BD61"/>
<keyword evidence="2" id="KW-0378">Hydrolase</keyword>
<accession>A0A087BD61</accession>
<dbReference type="Proteomes" id="UP000029060">
    <property type="component" value="Unassembled WGS sequence"/>
</dbReference>
<organism evidence="2 3">
    <name type="scientific">Bifidobacterium merycicum</name>
    <dbReference type="NCBI Taxonomy" id="78345"/>
    <lineage>
        <taxon>Bacteria</taxon>
        <taxon>Bacillati</taxon>
        <taxon>Actinomycetota</taxon>
        <taxon>Actinomycetes</taxon>
        <taxon>Bifidobacteriales</taxon>
        <taxon>Bifidobacteriaceae</taxon>
        <taxon>Bifidobacterium</taxon>
    </lineage>
</organism>
<evidence type="ECO:0000259" key="1">
    <source>
        <dbReference type="Pfam" id="PF12146"/>
    </source>
</evidence>
<dbReference type="PANTHER" id="PTHR11614">
    <property type="entry name" value="PHOSPHOLIPASE-RELATED"/>
    <property type="match status" value="1"/>
</dbReference>
<dbReference type="Pfam" id="PF12146">
    <property type="entry name" value="Hydrolase_4"/>
    <property type="match status" value="1"/>
</dbReference>
<dbReference type="RefSeq" id="WP_033522485.1">
    <property type="nucleotide sequence ID" value="NZ_CADAXU010000005.1"/>
</dbReference>
<keyword evidence="3" id="KW-1185">Reference proteome</keyword>
<dbReference type="EC" id="3.1.1.5" evidence="2"/>
<evidence type="ECO:0000313" key="2">
    <source>
        <dbReference type="EMBL" id="KFI68961.1"/>
    </source>
</evidence>
<dbReference type="OrthoDB" id="9806902at2"/>
<protein>
    <submittedName>
        <fullName evidence="2">Putative lysophospholipase</fullName>
        <ecNumber evidence="2">3.1.1.5</ecNumber>
    </submittedName>
</protein>
<comment type="caution">
    <text evidence="2">The sequence shown here is derived from an EMBL/GenBank/DDBJ whole genome shotgun (WGS) entry which is preliminary data.</text>
</comment>
<dbReference type="STRING" id="78345.BMERY_0442"/>
<dbReference type="SUPFAM" id="SSF53474">
    <property type="entry name" value="alpha/beta-Hydrolases"/>
    <property type="match status" value="1"/>
</dbReference>
<dbReference type="Gene3D" id="3.40.50.1820">
    <property type="entry name" value="alpha/beta hydrolase"/>
    <property type="match status" value="1"/>
</dbReference>
<dbReference type="InterPro" id="IPR022742">
    <property type="entry name" value="Hydrolase_4"/>
</dbReference>